<evidence type="ECO:0000256" key="3">
    <source>
        <dbReference type="ARBA" id="ARBA00019242"/>
    </source>
</evidence>
<gene>
    <name evidence="9" type="primary">LDAH</name>
</gene>
<comment type="catalytic activity">
    <reaction evidence="8">
        <text>a cholesterol ester + H2O = cholesterol + a fatty acid + H(+)</text>
        <dbReference type="Rhea" id="RHEA:36403"/>
        <dbReference type="ChEBI" id="CHEBI:15377"/>
        <dbReference type="ChEBI" id="CHEBI:15378"/>
        <dbReference type="ChEBI" id="CHEBI:16113"/>
        <dbReference type="ChEBI" id="CHEBI:17002"/>
        <dbReference type="ChEBI" id="CHEBI:28868"/>
        <dbReference type="EC" id="3.1.1.13"/>
    </reaction>
    <physiologicalReaction direction="left-to-right" evidence="8">
        <dbReference type="Rhea" id="RHEA:36404"/>
    </physiologicalReaction>
</comment>
<dbReference type="Ensembl" id="ENSOTST00005124252.1">
    <property type="protein sequence ID" value="ENSOTSP00005152241.1"/>
    <property type="gene ID" value="ENSOTSG00005058622.1"/>
</dbReference>
<evidence type="ECO:0000256" key="6">
    <source>
        <dbReference type="ARBA" id="ARBA00031924"/>
    </source>
</evidence>
<dbReference type="GeneTree" id="ENSGT00390000009688"/>
<proteinExistence type="inferred from homology"/>
<dbReference type="PANTHER" id="PTHR13390">
    <property type="entry name" value="LIPASE"/>
    <property type="match status" value="1"/>
</dbReference>
<keyword evidence="10" id="KW-1185">Reference proteome</keyword>
<reference evidence="9" key="3">
    <citation type="submission" date="2025-09" db="UniProtKB">
        <authorList>
            <consortium name="Ensembl"/>
        </authorList>
    </citation>
    <scope>IDENTIFICATION</scope>
</reference>
<evidence type="ECO:0000256" key="5">
    <source>
        <dbReference type="ARBA" id="ARBA00022801"/>
    </source>
</evidence>
<dbReference type="GO" id="GO:0005811">
    <property type="term" value="C:lipid droplet"/>
    <property type="evidence" value="ECO:0007669"/>
    <property type="project" value="UniProtKB-SubCell"/>
</dbReference>
<comment type="subcellular location">
    <subcellularLocation>
        <location evidence="1">Lipid droplet</location>
    </subcellularLocation>
</comment>
<keyword evidence="5" id="KW-0378">Hydrolase</keyword>
<evidence type="ECO:0000256" key="1">
    <source>
        <dbReference type="ARBA" id="ARBA00004502"/>
    </source>
</evidence>
<dbReference type="Pfam" id="PF10230">
    <property type="entry name" value="LIDHydrolase"/>
    <property type="match status" value="1"/>
</dbReference>
<evidence type="ECO:0000313" key="10">
    <source>
        <dbReference type="Proteomes" id="UP000694402"/>
    </source>
</evidence>
<sequence length="268" mass="30821">MKIGNPGVIGFYMTFMQTLHQTLGWCSPVWAVTHAGHWGWTEKGLDGTKAKKVNLKHKLVFLSEHIPRDTYLVLMGHSVSCYIILEMLTLDPELQVVKSVMLFPTIERMAVTPQGRLLTPVLCHLHLCSLPARLPPLSTMKNSPRPLFLIHQTLQLALYFGAGSVFLASAKPRFVCQMVKRDSSFQRTHFHCSRLWMFCHSYVQLVFYYGACDHWYHVQYHQETKRDFPNGDIRLCSRGIRHALVLDTGKEVADMIVEWIHGNLQTWS</sequence>
<accession>A0A8C8M514</accession>
<reference evidence="9" key="2">
    <citation type="submission" date="2025-08" db="UniProtKB">
        <authorList>
            <consortium name="Ensembl"/>
        </authorList>
    </citation>
    <scope>IDENTIFICATION</scope>
</reference>
<dbReference type="SUPFAM" id="SSF53474">
    <property type="entry name" value="alpha/beta-Hydrolases"/>
    <property type="match status" value="1"/>
</dbReference>
<reference evidence="10" key="1">
    <citation type="journal article" date="2018" name="PLoS ONE">
        <title>Chinook salmon (Oncorhynchus tshawytscha) genome and transcriptome.</title>
        <authorList>
            <person name="Christensen K.A."/>
            <person name="Leong J.S."/>
            <person name="Sakhrani D."/>
            <person name="Biagi C.A."/>
            <person name="Minkley D.R."/>
            <person name="Withler R.E."/>
            <person name="Rondeau E.B."/>
            <person name="Koop B.F."/>
            <person name="Devlin R.H."/>
        </authorList>
    </citation>
    <scope>NUCLEOTIDE SEQUENCE [LARGE SCALE GENOMIC DNA]</scope>
</reference>
<organism evidence="9 10">
    <name type="scientific">Oncorhynchus tshawytscha</name>
    <name type="common">Chinook salmon</name>
    <name type="synonym">Salmo tshawytscha</name>
    <dbReference type="NCBI Taxonomy" id="74940"/>
    <lineage>
        <taxon>Eukaryota</taxon>
        <taxon>Metazoa</taxon>
        <taxon>Chordata</taxon>
        <taxon>Craniata</taxon>
        <taxon>Vertebrata</taxon>
        <taxon>Euteleostomi</taxon>
        <taxon>Actinopterygii</taxon>
        <taxon>Neopterygii</taxon>
        <taxon>Teleostei</taxon>
        <taxon>Protacanthopterygii</taxon>
        <taxon>Salmoniformes</taxon>
        <taxon>Salmonidae</taxon>
        <taxon>Salmoninae</taxon>
        <taxon>Oncorhynchus</taxon>
    </lineage>
</organism>
<dbReference type="Proteomes" id="UP000694402">
    <property type="component" value="Unassembled WGS sequence"/>
</dbReference>
<dbReference type="Gene3D" id="3.40.50.1820">
    <property type="entry name" value="alpha/beta hydrolase"/>
    <property type="match status" value="1"/>
</dbReference>
<evidence type="ECO:0000313" key="9">
    <source>
        <dbReference type="Ensembl" id="ENSOTSP00005152241.1"/>
    </source>
</evidence>
<evidence type="ECO:0000256" key="4">
    <source>
        <dbReference type="ARBA" id="ARBA00022677"/>
    </source>
</evidence>
<comment type="similarity">
    <text evidence="2">Belongs to the AB hydrolase superfamily. LDAH family.</text>
</comment>
<dbReference type="InterPro" id="IPR029058">
    <property type="entry name" value="AB_hydrolase_fold"/>
</dbReference>
<name>A0A8C8M514_ONCTS</name>
<dbReference type="GO" id="GO:0004771">
    <property type="term" value="F:sterol ester esterase activity"/>
    <property type="evidence" value="ECO:0007669"/>
    <property type="project" value="UniProtKB-EC"/>
</dbReference>
<dbReference type="InterPro" id="IPR019363">
    <property type="entry name" value="LDAH"/>
</dbReference>
<dbReference type="AlphaFoldDB" id="A0A8C8M514"/>
<keyword evidence="4" id="KW-0551">Lipid droplet</keyword>
<dbReference type="GO" id="GO:0019915">
    <property type="term" value="P:lipid storage"/>
    <property type="evidence" value="ECO:0007669"/>
    <property type="project" value="InterPro"/>
</dbReference>
<dbReference type="PANTHER" id="PTHR13390:SF0">
    <property type="entry name" value="LIPID DROPLET-ASSOCIATED HYDROLASE"/>
    <property type="match status" value="1"/>
</dbReference>
<dbReference type="EC" id="3.1.1.13" evidence="7"/>
<evidence type="ECO:0000256" key="2">
    <source>
        <dbReference type="ARBA" id="ARBA00008300"/>
    </source>
</evidence>
<evidence type="ECO:0000256" key="7">
    <source>
        <dbReference type="ARBA" id="ARBA00039150"/>
    </source>
</evidence>
<protein>
    <recommendedName>
        <fullName evidence="3">Lipid droplet-associated hydrolase</fullName>
        <ecNumber evidence="7">3.1.1.13</ecNumber>
    </recommendedName>
    <alternativeName>
        <fullName evidence="6">Lipid droplet-associated serine hydrolase</fullName>
    </alternativeName>
</protein>
<evidence type="ECO:0000256" key="8">
    <source>
        <dbReference type="ARBA" id="ARBA00049527"/>
    </source>
</evidence>